<accession>A0A059G772</accession>
<protein>
    <submittedName>
        <fullName evidence="1">Uncharacterized protein</fullName>
    </submittedName>
</protein>
<sequence>MGFAMGRYKSILKADGDARRFHHTVDIPVPGQGLGRRLDGMADWLMKNAKCEWATHGHTEQGRHIARYYFESPWDAHRFEGQFAQDAGSGNS</sequence>
<evidence type="ECO:0000313" key="2">
    <source>
        <dbReference type="Proteomes" id="UP000024942"/>
    </source>
</evidence>
<proteinExistence type="predicted"/>
<name>A0A059G772_9PROT</name>
<comment type="caution">
    <text evidence="1">The sequence shown here is derived from an EMBL/GenBank/DDBJ whole genome shotgun (WGS) entry which is preliminary data.</text>
</comment>
<gene>
    <name evidence="1" type="ORF">HOC_10174</name>
</gene>
<evidence type="ECO:0000313" key="1">
    <source>
        <dbReference type="EMBL" id="KDA02579.1"/>
    </source>
</evidence>
<reference evidence="1 2" key="1">
    <citation type="journal article" date="2014" name="Antonie Van Leeuwenhoek">
        <title>Hyphomonas beringensis sp. nov. and Hyphomonas chukchiensis sp. nov., isolated from surface seawater of the Bering Sea and Chukchi Sea.</title>
        <authorList>
            <person name="Li C."/>
            <person name="Lai Q."/>
            <person name="Li G."/>
            <person name="Dong C."/>
            <person name="Wang J."/>
            <person name="Liao Y."/>
            <person name="Shao Z."/>
        </authorList>
    </citation>
    <scope>NUCLEOTIDE SEQUENCE [LARGE SCALE GENOMIC DNA]</scope>
    <source>
        <strain evidence="1 2">SCH89</strain>
    </source>
</reference>
<organism evidence="1 2">
    <name type="scientific">Hyphomonas oceanitis SCH89</name>
    <dbReference type="NCBI Taxonomy" id="1280953"/>
    <lineage>
        <taxon>Bacteria</taxon>
        <taxon>Pseudomonadati</taxon>
        <taxon>Pseudomonadota</taxon>
        <taxon>Alphaproteobacteria</taxon>
        <taxon>Hyphomonadales</taxon>
        <taxon>Hyphomonadaceae</taxon>
        <taxon>Hyphomonas</taxon>
    </lineage>
</organism>
<dbReference type="PATRIC" id="fig|1280953.3.peg.2056"/>
<dbReference type="EMBL" id="ARYL01000013">
    <property type="protein sequence ID" value="KDA02579.1"/>
    <property type="molecule type" value="Genomic_DNA"/>
</dbReference>
<keyword evidence="2" id="KW-1185">Reference proteome</keyword>
<dbReference type="Proteomes" id="UP000024942">
    <property type="component" value="Unassembled WGS sequence"/>
</dbReference>
<dbReference type="AlphaFoldDB" id="A0A059G772"/>